<dbReference type="InterPro" id="IPR003245">
    <property type="entry name" value="Phytocyanin_dom"/>
</dbReference>
<feature type="signal peptide" evidence="4">
    <location>
        <begin position="1"/>
        <end position="25"/>
    </location>
</feature>
<evidence type="ECO:0000256" key="1">
    <source>
        <dbReference type="ARBA" id="ARBA00022723"/>
    </source>
</evidence>
<reference evidence="6" key="1">
    <citation type="journal article" date="2012" name="Nature">
        <title>The tomato genome sequence provides insights into fleshy fruit evolution.</title>
        <authorList>
            <consortium name="Tomato Genome Consortium"/>
        </authorList>
    </citation>
    <scope>NUCLEOTIDE SEQUENCE [LARGE SCALE GENOMIC DNA]</scope>
    <source>
        <strain evidence="6">cv. Heinz 1706</strain>
    </source>
</reference>
<dbReference type="SMR" id="K4AU44"/>
<keyword evidence="4" id="KW-0732">Signal</keyword>
<dbReference type="CDD" id="cd04216">
    <property type="entry name" value="Phytocyanin"/>
    <property type="match status" value="1"/>
</dbReference>
<dbReference type="OMA" id="WAASKHF"/>
<dbReference type="FunFam" id="2.60.40.420:FF:000003">
    <property type="entry name" value="Blue copper"/>
    <property type="match status" value="1"/>
</dbReference>
<dbReference type="InParanoid" id="K4AU44"/>
<sequence length="187" mass="21118">MTVFRKQILLVVLVVVIAKLRSTTAVVYEVGDSWGWTFNYNYEQWAASKHFQLGDVFIFNYDPHLHNVRQVDKNYNDCTDHNPLASFNTGSDTLTLKTPGLYYFMCDIPGHCASGLRFQIKIDIPRVLPADPEKPSPPPPDPYESFPNIPGFPAKNPATSSNAGSLFKCTWSCKDMLLTFFLLALCF</sequence>
<dbReference type="PANTHER" id="PTHR33021:SF317">
    <property type="entry name" value="PHYTOCYANIN DOMAIN-CONTAINING PROTEIN"/>
    <property type="match status" value="1"/>
</dbReference>
<keyword evidence="2" id="KW-0325">Glycoprotein</keyword>
<proteinExistence type="predicted"/>
<dbReference type="Proteomes" id="UP000004994">
    <property type="component" value="Chromosome 1"/>
</dbReference>
<dbReference type="HOGENOM" id="CLU_058719_2_5_1"/>
<evidence type="ECO:0000256" key="3">
    <source>
        <dbReference type="SAM" id="MobiDB-lite"/>
    </source>
</evidence>
<dbReference type="PROSITE" id="PS51485">
    <property type="entry name" value="PHYTOCYANIN"/>
    <property type="match status" value="1"/>
</dbReference>
<dbReference type="AlphaFoldDB" id="K4AU44"/>
<evidence type="ECO:0000259" key="5">
    <source>
        <dbReference type="PROSITE" id="PS51485"/>
    </source>
</evidence>
<name>K4AU44_SOLLC</name>
<dbReference type="InterPro" id="IPR008972">
    <property type="entry name" value="Cupredoxin"/>
</dbReference>
<feature type="chain" id="PRO_5003872156" description="Phytocyanin domain-containing protein" evidence="4">
    <location>
        <begin position="26"/>
        <end position="187"/>
    </location>
</feature>
<dbReference type="GO" id="GO:0046872">
    <property type="term" value="F:metal ion binding"/>
    <property type="evidence" value="ECO:0007669"/>
    <property type="project" value="UniProtKB-KW"/>
</dbReference>
<dbReference type="PANTHER" id="PTHR33021">
    <property type="entry name" value="BLUE COPPER PROTEIN"/>
    <property type="match status" value="1"/>
</dbReference>
<feature type="domain" description="Phytocyanin" evidence="5">
    <location>
        <begin position="26"/>
        <end position="124"/>
    </location>
</feature>
<dbReference type="GO" id="GO:0009055">
    <property type="term" value="F:electron transfer activity"/>
    <property type="evidence" value="ECO:0007669"/>
    <property type="project" value="InterPro"/>
</dbReference>
<dbReference type="Gramene" id="Solyc01g014070.1.1">
    <property type="protein sequence ID" value="Solyc01g014070.1.1"/>
    <property type="gene ID" value="Solyc01g014070.1"/>
</dbReference>
<dbReference type="PhylomeDB" id="K4AU44"/>
<keyword evidence="1" id="KW-0479">Metal-binding</keyword>
<accession>K4AU44</accession>
<keyword evidence="7" id="KW-1185">Reference proteome</keyword>
<evidence type="ECO:0000256" key="4">
    <source>
        <dbReference type="SAM" id="SignalP"/>
    </source>
</evidence>
<protein>
    <recommendedName>
        <fullName evidence="5">Phytocyanin domain-containing protein</fullName>
    </recommendedName>
</protein>
<dbReference type="Gene3D" id="2.60.40.420">
    <property type="entry name" value="Cupredoxins - blue copper proteins"/>
    <property type="match status" value="1"/>
</dbReference>
<feature type="region of interest" description="Disordered" evidence="3">
    <location>
        <begin position="129"/>
        <end position="148"/>
    </location>
</feature>
<reference evidence="6" key="2">
    <citation type="submission" date="2015-06" db="UniProtKB">
        <authorList>
            <consortium name="EnsemblPlants"/>
        </authorList>
    </citation>
    <scope>IDENTIFICATION</scope>
    <source>
        <strain evidence="6">cv. Heinz 1706</strain>
    </source>
</reference>
<evidence type="ECO:0000313" key="6">
    <source>
        <dbReference type="EnsemblPlants" id="Solyc01g014070.1.1"/>
    </source>
</evidence>
<dbReference type="STRING" id="4081.K4AU44"/>
<organism evidence="6">
    <name type="scientific">Solanum lycopersicum</name>
    <name type="common">Tomato</name>
    <name type="synonym">Lycopersicon esculentum</name>
    <dbReference type="NCBI Taxonomy" id="4081"/>
    <lineage>
        <taxon>Eukaryota</taxon>
        <taxon>Viridiplantae</taxon>
        <taxon>Streptophyta</taxon>
        <taxon>Embryophyta</taxon>
        <taxon>Tracheophyta</taxon>
        <taxon>Spermatophyta</taxon>
        <taxon>Magnoliopsida</taxon>
        <taxon>eudicotyledons</taxon>
        <taxon>Gunneridae</taxon>
        <taxon>Pentapetalae</taxon>
        <taxon>asterids</taxon>
        <taxon>lamiids</taxon>
        <taxon>Solanales</taxon>
        <taxon>Solanaceae</taxon>
        <taxon>Solanoideae</taxon>
        <taxon>Solaneae</taxon>
        <taxon>Solanum</taxon>
        <taxon>Solanum subgen. Lycopersicon</taxon>
    </lineage>
</organism>
<dbReference type="eggNOG" id="ENOG502SSMV">
    <property type="taxonomic scope" value="Eukaryota"/>
</dbReference>
<dbReference type="GO" id="GO:0005886">
    <property type="term" value="C:plasma membrane"/>
    <property type="evidence" value="ECO:0000318"/>
    <property type="project" value="GO_Central"/>
</dbReference>
<dbReference type="InterPro" id="IPR039391">
    <property type="entry name" value="Phytocyanin-like"/>
</dbReference>
<dbReference type="SUPFAM" id="SSF49503">
    <property type="entry name" value="Cupredoxins"/>
    <property type="match status" value="1"/>
</dbReference>
<dbReference type="EnsemblPlants" id="Solyc01g014070.1.1">
    <property type="protein sequence ID" value="Solyc01g014070.1.1"/>
    <property type="gene ID" value="Solyc01g014070.1"/>
</dbReference>
<dbReference type="Pfam" id="PF02298">
    <property type="entry name" value="Cu_bind_like"/>
    <property type="match status" value="1"/>
</dbReference>
<evidence type="ECO:0000313" key="7">
    <source>
        <dbReference type="Proteomes" id="UP000004994"/>
    </source>
</evidence>
<dbReference type="PaxDb" id="4081-Solyc01g014070.1.1"/>
<evidence type="ECO:0000256" key="2">
    <source>
        <dbReference type="ARBA" id="ARBA00023180"/>
    </source>
</evidence>